<feature type="transmembrane region" description="Helical" evidence="5">
    <location>
        <begin position="6"/>
        <end position="22"/>
    </location>
</feature>
<keyword evidence="5" id="KW-0812">Transmembrane</keyword>
<dbReference type="SUPFAM" id="SSF51905">
    <property type="entry name" value="FAD/NAD(P)-binding domain"/>
    <property type="match status" value="1"/>
</dbReference>
<dbReference type="Gene3D" id="3.50.50.60">
    <property type="entry name" value="FAD/NAD(P)-binding domain"/>
    <property type="match status" value="1"/>
</dbReference>
<evidence type="ECO:0000256" key="1">
    <source>
        <dbReference type="ARBA" id="ARBA00001974"/>
    </source>
</evidence>
<reference evidence="7" key="1">
    <citation type="journal article" date="2019" name="Int. J. Syst. Evol. Microbiol.">
        <title>The Global Catalogue of Microorganisms (GCM) 10K type strain sequencing project: providing services to taxonomists for standard genome sequencing and annotation.</title>
        <authorList>
            <consortium name="The Broad Institute Genomics Platform"/>
            <consortium name="The Broad Institute Genome Sequencing Center for Infectious Disease"/>
            <person name="Wu L."/>
            <person name="Ma J."/>
        </authorList>
    </citation>
    <scope>NUCLEOTIDE SEQUENCE [LARGE SCALE GENOMIC DNA]</scope>
    <source>
        <strain evidence="7">PCU 280</strain>
    </source>
</reference>
<dbReference type="PANTHER" id="PTHR46496">
    <property type="match status" value="1"/>
</dbReference>
<comment type="cofactor">
    <cofactor evidence="1">
        <name>FAD</name>
        <dbReference type="ChEBI" id="CHEBI:57692"/>
    </cofactor>
</comment>
<evidence type="ECO:0000313" key="7">
    <source>
        <dbReference type="Proteomes" id="UP001596233"/>
    </source>
</evidence>
<evidence type="ECO:0000256" key="5">
    <source>
        <dbReference type="SAM" id="Phobius"/>
    </source>
</evidence>
<dbReference type="Proteomes" id="UP001596233">
    <property type="component" value="Unassembled WGS sequence"/>
</dbReference>
<keyword evidence="3" id="KW-0274">FAD</keyword>
<keyword evidence="5" id="KW-0472">Membrane</keyword>
<sequence>MVKDIIVIGGGIGGLTAALLLQKKGFSVRLYEAGSAIKGEGAGIGIGSNAIKVLQEAGVVKELFQQVREAIVS</sequence>
<gene>
    <name evidence="6" type="ORF">ACFP56_04605</name>
</gene>
<dbReference type="InterPro" id="IPR036188">
    <property type="entry name" value="FAD/NAD-bd_sf"/>
</dbReference>
<name>A0ABW1V3J2_9BACL</name>
<dbReference type="EMBL" id="JBHSTE010000001">
    <property type="protein sequence ID" value="MFC6331895.1"/>
    <property type="molecule type" value="Genomic_DNA"/>
</dbReference>
<dbReference type="RefSeq" id="WP_379231596.1">
    <property type="nucleotide sequence ID" value="NZ_JBHSTE010000001.1"/>
</dbReference>
<comment type="caution">
    <text evidence="6">The sequence shown here is derived from an EMBL/GenBank/DDBJ whole genome shotgun (WGS) entry which is preliminary data.</text>
</comment>
<proteinExistence type="predicted"/>
<evidence type="ECO:0000256" key="4">
    <source>
        <dbReference type="ARBA" id="ARBA00023002"/>
    </source>
</evidence>
<evidence type="ECO:0000256" key="2">
    <source>
        <dbReference type="ARBA" id="ARBA00022630"/>
    </source>
</evidence>
<keyword evidence="4" id="KW-0560">Oxidoreductase</keyword>
<evidence type="ECO:0000313" key="6">
    <source>
        <dbReference type="EMBL" id="MFC6331895.1"/>
    </source>
</evidence>
<evidence type="ECO:0000256" key="3">
    <source>
        <dbReference type="ARBA" id="ARBA00022827"/>
    </source>
</evidence>
<dbReference type="PANTHER" id="PTHR46496:SF1">
    <property type="entry name" value="ZEAXANTHIN EPOXIDASE, CHLOROPLASTIC"/>
    <property type="match status" value="1"/>
</dbReference>
<keyword evidence="7" id="KW-1185">Reference proteome</keyword>
<keyword evidence="5" id="KW-1133">Transmembrane helix</keyword>
<organism evidence="6 7">
    <name type="scientific">Paenibacillus septentrionalis</name>
    <dbReference type="NCBI Taxonomy" id="429342"/>
    <lineage>
        <taxon>Bacteria</taxon>
        <taxon>Bacillati</taxon>
        <taxon>Bacillota</taxon>
        <taxon>Bacilli</taxon>
        <taxon>Bacillales</taxon>
        <taxon>Paenibacillaceae</taxon>
        <taxon>Paenibacillus</taxon>
    </lineage>
</organism>
<dbReference type="Pfam" id="PF13450">
    <property type="entry name" value="NAD_binding_8"/>
    <property type="match status" value="1"/>
</dbReference>
<protein>
    <submittedName>
        <fullName evidence="6">FAD-dependent oxidoreductase</fullName>
    </submittedName>
</protein>
<accession>A0ABW1V3J2</accession>
<keyword evidence="2" id="KW-0285">Flavoprotein</keyword>